<dbReference type="EMBL" id="CP034438">
    <property type="protein sequence ID" value="AZN30709.1"/>
    <property type="molecule type" value="Genomic_DNA"/>
</dbReference>
<dbReference type="Proteomes" id="UP000270021">
    <property type="component" value="Chromosome"/>
</dbReference>
<keyword evidence="2" id="KW-0812">Transmembrane</keyword>
<feature type="compositionally biased region" description="Basic and acidic residues" evidence="1">
    <location>
        <begin position="61"/>
        <end position="84"/>
    </location>
</feature>
<proteinExistence type="predicted"/>
<protein>
    <submittedName>
        <fullName evidence="3">Uncharacterized protein</fullName>
    </submittedName>
</protein>
<sequence length="96" mass="10597">MMFPFTTPSPSPTDIPTEPWEATPGVEGFLLGFFFLGIVLAFLMWAMNRQLRRIKHSAAAEQRRAAEAQRAKESTAPRPEKAAEEPPAEPGNPTDS</sequence>
<keyword evidence="2" id="KW-0472">Membrane</keyword>
<gene>
    <name evidence="3" type="ORF">EJO69_10640</name>
</gene>
<evidence type="ECO:0000256" key="1">
    <source>
        <dbReference type="SAM" id="MobiDB-lite"/>
    </source>
</evidence>
<accession>A0A3S8ZB37</accession>
<evidence type="ECO:0000313" key="3">
    <source>
        <dbReference type="EMBL" id="AZN30709.1"/>
    </source>
</evidence>
<evidence type="ECO:0000256" key="2">
    <source>
        <dbReference type="SAM" id="Phobius"/>
    </source>
</evidence>
<organism evidence="3 4">
    <name type="scientific">Flaviflexus salsibiostraticola</name>
    <dbReference type="NCBI Taxonomy" id="1282737"/>
    <lineage>
        <taxon>Bacteria</taxon>
        <taxon>Bacillati</taxon>
        <taxon>Actinomycetota</taxon>
        <taxon>Actinomycetes</taxon>
        <taxon>Actinomycetales</taxon>
        <taxon>Actinomycetaceae</taxon>
        <taxon>Flaviflexus</taxon>
    </lineage>
</organism>
<name>A0A3S8ZB37_9ACTO</name>
<evidence type="ECO:0000313" key="4">
    <source>
        <dbReference type="Proteomes" id="UP000270021"/>
    </source>
</evidence>
<feature type="region of interest" description="Disordered" evidence="1">
    <location>
        <begin position="56"/>
        <end position="96"/>
    </location>
</feature>
<keyword evidence="2" id="KW-1133">Transmembrane helix</keyword>
<reference evidence="3 4" key="1">
    <citation type="submission" date="2018-12" db="EMBL/GenBank/DDBJ databases">
        <title>Complete genome sequence of Flaviflexus salsibiostraticola KCTC 33148.</title>
        <authorList>
            <person name="Bae J.-W."/>
        </authorList>
    </citation>
    <scope>NUCLEOTIDE SEQUENCE [LARGE SCALE GENOMIC DNA]</scope>
    <source>
        <strain evidence="3 4">KCTC 33148</strain>
    </source>
</reference>
<dbReference type="RefSeq" id="WP_126041698.1">
    <property type="nucleotide sequence ID" value="NZ_CP034438.1"/>
</dbReference>
<feature type="transmembrane region" description="Helical" evidence="2">
    <location>
        <begin position="28"/>
        <end position="47"/>
    </location>
</feature>
<keyword evidence="4" id="KW-1185">Reference proteome</keyword>
<dbReference type="KEGG" id="fsl:EJO69_10640"/>
<dbReference type="AlphaFoldDB" id="A0A3S8ZB37"/>